<evidence type="ECO:0008006" key="3">
    <source>
        <dbReference type="Google" id="ProtNLM"/>
    </source>
</evidence>
<dbReference type="InterPro" id="IPR032710">
    <property type="entry name" value="NTF2-like_dom_sf"/>
</dbReference>
<gene>
    <name evidence="1" type="ORF">JM658_09615</name>
</gene>
<dbReference type="RefSeq" id="WP_236959046.1">
    <property type="nucleotide sequence ID" value="NZ_JAETXX010000005.1"/>
</dbReference>
<evidence type="ECO:0000313" key="1">
    <source>
        <dbReference type="EMBL" id="MCF8715080.1"/>
    </source>
</evidence>
<reference evidence="1 2" key="1">
    <citation type="submission" date="2021-01" db="EMBL/GenBank/DDBJ databases">
        <title>Genome sequencing of Joostella atrarenae M1-2 (= KCTC 23194).</title>
        <authorList>
            <person name="Zakaria M.R."/>
            <person name="Lam M.Q."/>
            <person name="Chong C.S."/>
        </authorList>
    </citation>
    <scope>NUCLEOTIDE SEQUENCE [LARGE SCALE GENOMIC DNA]</scope>
    <source>
        <strain evidence="1 2">M1-2</strain>
    </source>
</reference>
<organism evidence="1 2">
    <name type="scientific">Joostella atrarenae</name>
    <dbReference type="NCBI Taxonomy" id="679257"/>
    <lineage>
        <taxon>Bacteria</taxon>
        <taxon>Pseudomonadati</taxon>
        <taxon>Bacteroidota</taxon>
        <taxon>Flavobacteriia</taxon>
        <taxon>Flavobacteriales</taxon>
        <taxon>Flavobacteriaceae</taxon>
        <taxon>Joostella</taxon>
    </lineage>
</organism>
<protein>
    <recommendedName>
        <fullName evidence="3">Nuclear transport factor 2 family protein</fullName>
    </recommendedName>
</protein>
<evidence type="ECO:0000313" key="2">
    <source>
        <dbReference type="Proteomes" id="UP000829517"/>
    </source>
</evidence>
<dbReference type="SUPFAM" id="SSF54427">
    <property type="entry name" value="NTF2-like"/>
    <property type="match status" value="1"/>
</dbReference>
<comment type="caution">
    <text evidence="1">The sequence shown here is derived from an EMBL/GenBank/DDBJ whole genome shotgun (WGS) entry which is preliminary data.</text>
</comment>
<name>A0ABS9J3Z4_9FLAO</name>
<keyword evidence="2" id="KW-1185">Reference proteome</keyword>
<dbReference type="Gene3D" id="3.10.450.50">
    <property type="match status" value="1"/>
</dbReference>
<dbReference type="EMBL" id="JAETXX010000005">
    <property type="protein sequence ID" value="MCF8715080.1"/>
    <property type="molecule type" value="Genomic_DNA"/>
</dbReference>
<proteinExistence type="predicted"/>
<dbReference type="PANTHER" id="PTHR34003">
    <property type="entry name" value="BLL2395 PROTEIN"/>
    <property type="match status" value="1"/>
</dbReference>
<dbReference type="PANTHER" id="PTHR34003:SF2">
    <property type="entry name" value="SNOAL-LIKE DOMAIN-CONTAINING PROTEIN"/>
    <property type="match status" value="1"/>
</dbReference>
<dbReference type="Proteomes" id="UP000829517">
    <property type="component" value="Unassembled WGS sequence"/>
</dbReference>
<sequence>MSTTSNNHETEIKNALNELESLLGKGEFLTAMDKYLDDDVVLQEANNDPKIGKEVCIIAEKELLETVSEFIRYEIKNIAVQGDISYYEAIMEFKTKDGEHHKFEQVNRTQWKNGKIINERYYHS</sequence>
<accession>A0ABS9J3Z4</accession>